<keyword evidence="4" id="KW-0560">Oxidoreductase</keyword>
<evidence type="ECO:0000256" key="2">
    <source>
        <dbReference type="ARBA" id="ARBA00022630"/>
    </source>
</evidence>
<dbReference type="Proteomes" id="UP001454036">
    <property type="component" value="Unassembled WGS sequence"/>
</dbReference>
<dbReference type="InterPro" id="IPR036188">
    <property type="entry name" value="FAD/NAD-bd_sf"/>
</dbReference>
<keyword evidence="2" id="KW-0285">Flavoprotein</keyword>
<organism evidence="7 8">
    <name type="scientific">Lithospermum erythrorhizon</name>
    <name type="common">Purple gromwell</name>
    <name type="synonym">Lithospermum officinale var. erythrorhizon</name>
    <dbReference type="NCBI Taxonomy" id="34254"/>
    <lineage>
        <taxon>Eukaryota</taxon>
        <taxon>Viridiplantae</taxon>
        <taxon>Streptophyta</taxon>
        <taxon>Embryophyta</taxon>
        <taxon>Tracheophyta</taxon>
        <taxon>Spermatophyta</taxon>
        <taxon>Magnoliopsida</taxon>
        <taxon>eudicotyledons</taxon>
        <taxon>Gunneridae</taxon>
        <taxon>Pentapetalae</taxon>
        <taxon>asterids</taxon>
        <taxon>lamiids</taxon>
        <taxon>Boraginales</taxon>
        <taxon>Boraginaceae</taxon>
        <taxon>Boraginoideae</taxon>
        <taxon>Lithospermeae</taxon>
        <taxon>Lithospermum</taxon>
    </lineage>
</organism>
<feature type="domain" description="FAD/NAD(P)-binding" evidence="6">
    <location>
        <begin position="10"/>
        <end position="282"/>
    </location>
</feature>
<dbReference type="GO" id="GO:0050660">
    <property type="term" value="F:flavin adenine dinucleotide binding"/>
    <property type="evidence" value="ECO:0007669"/>
    <property type="project" value="TreeGrafter"/>
</dbReference>
<dbReference type="EMBL" id="BAABME010000104">
    <property type="protein sequence ID" value="GAA0139617.1"/>
    <property type="molecule type" value="Genomic_DNA"/>
</dbReference>
<sequence length="356" mass="39105">MATPIGIKKRVVIVGGGIAGSVLAYNLQHHADVYLIDPKEYFEIAWASLRCMVEPSFAERSLINHREYVKNATVITAYAVGVTPNEVRTNQGRGVPFDYLVIATGHDDRTAFTKTEKISRYRMEQNKIKSANSILIVGGGPVGVELAGEIAVDFPGKKITLVHRGGRLLEFVGEKVSNKTLKWLRKKNVEVVLGDSVTNLNSSTNGVYKTSGGRSIRADIHFLCIGKPLASSWLKESVLRDRLDERGRLKVDANLRVERCRNIFAIGDITDIPEMKQGYLAQMHAGVVEKNIKSMIAGKEKLDAYKTGMQMAIVSLGRSEAVAQISGVTMIGCIPGKMKSEDLYVGKTRKTLGLRS</sequence>
<dbReference type="PANTHER" id="PTHR43735">
    <property type="entry name" value="APOPTOSIS-INDUCING FACTOR 1"/>
    <property type="match status" value="1"/>
</dbReference>
<gene>
    <name evidence="7" type="ORF">LIER_01128</name>
</gene>
<keyword evidence="8" id="KW-1185">Reference proteome</keyword>
<dbReference type="SUPFAM" id="SSF51905">
    <property type="entry name" value="FAD/NAD(P)-binding domain"/>
    <property type="match status" value="1"/>
</dbReference>
<comment type="function">
    <text evidence="5">Putative FAD-dependent oxidoreductase.</text>
</comment>
<dbReference type="AlphaFoldDB" id="A0AAV3NPM4"/>
<evidence type="ECO:0000313" key="7">
    <source>
        <dbReference type="EMBL" id="GAA0139617.1"/>
    </source>
</evidence>
<comment type="caution">
    <text evidence="7">The sequence shown here is derived from an EMBL/GenBank/DDBJ whole genome shotgun (WGS) entry which is preliminary data.</text>
</comment>
<name>A0AAV3NPM4_LITER</name>
<evidence type="ECO:0000256" key="3">
    <source>
        <dbReference type="ARBA" id="ARBA00022827"/>
    </source>
</evidence>
<dbReference type="PANTHER" id="PTHR43735:SF3">
    <property type="entry name" value="FERROPTOSIS SUPPRESSOR PROTEIN 1"/>
    <property type="match status" value="1"/>
</dbReference>
<accession>A0AAV3NPM4</accession>
<evidence type="ECO:0000256" key="4">
    <source>
        <dbReference type="ARBA" id="ARBA00023002"/>
    </source>
</evidence>
<dbReference type="GO" id="GO:0004174">
    <property type="term" value="F:electron-transferring-flavoprotein dehydrogenase activity"/>
    <property type="evidence" value="ECO:0007669"/>
    <property type="project" value="TreeGrafter"/>
</dbReference>
<dbReference type="InterPro" id="IPR023753">
    <property type="entry name" value="FAD/NAD-binding_dom"/>
</dbReference>
<proteinExistence type="inferred from homology"/>
<dbReference type="Pfam" id="PF07992">
    <property type="entry name" value="Pyr_redox_2"/>
    <property type="match status" value="1"/>
</dbReference>
<evidence type="ECO:0000256" key="5">
    <source>
        <dbReference type="ARBA" id="ARBA00057036"/>
    </source>
</evidence>
<dbReference type="Gene3D" id="3.50.50.100">
    <property type="match status" value="1"/>
</dbReference>
<comment type="similarity">
    <text evidence="1">Belongs to the FAD-dependent oxidoreductase family.</text>
</comment>
<evidence type="ECO:0000256" key="1">
    <source>
        <dbReference type="ARBA" id="ARBA00006442"/>
    </source>
</evidence>
<reference evidence="7 8" key="1">
    <citation type="submission" date="2024-01" db="EMBL/GenBank/DDBJ databases">
        <title>The complete chloroplast genome sequence of Lithospermum erythrorhizon: insights into the phylogenetic relationship among Boraginaceae species and the maternal lineages of purple gromwells.</title>
        <authorList>
            <person name="Okada T."/>
            <person name="Watanabe K."/>
        </authorList>
    </citation>
    <scope>NUCLEOTIDE SEQUENCE [LARGE SCALE GENOMIC DNA]</scope>
</reference>
<evidence type="ECO:0000259" key="6">
    <source>
        <dbReference type="Pfam" id="PF07992"/>
    </source>
</evidence>
<dbReference type="GO" id="GO:0005737">
    <property type="term" value="C:cytoplasm"/>
    <property type="evidence" value="ECO:0007669"/>
    <property type="project" value="TreeGrafter"/>
</dbReference>
<keyword evidence="3" id="KW-0274">FAD</keyword>
<protein>
    <submittedName>
        <fullName evidence="7">Oxidoreductase</fullName>
    </submittedName>
</protein>
<dbReference type="FunFam" id="3.50.50.100:FF:000006">
    <property type="entry name" value="apoptosis-inducing factor 2"/>
    <property type="match status" value="1"/>
</dbReference>
<dbReference type="PRINTS" id="PR00368">
    <property type="entry name" value="FADPNR"/>
</dbReference>
<evidence type="ECO:0000313" key="8">
    <source>
        <dbReference type="Proteomes" id="UP001454036"/>
    </source>
</evidence>